<dbReference type="RefSeq" id="WP_035570939.1">
    <property type="nucleotide sequence ID" value="NZ_ARYH01000001.1"/>
</dbReference>
<dbReference type="EMBL" id="ARYH01000001">
    <property type="protein sequence ID" value="KCZ86104.1"/>
    <property type="molecule type" value="Genomic_DNA"/>
</dbReference>
<proteinExistence type="predicted"/>
<dbReference type="Pfam" id="PF00440">
    <property type="entry name" value="TetR_N"/>
    <property type="match status" value="1"/>
</dbReference>
<dbReference type="STRING" id="1280949.HAD_10475"/>
<feature type="DNA-binding region" description="H-T-H motif" evidence="2">
    <location>
        <begin position="38"/>
        <end position="57"/>
    </location>
</feature>
<dbReference type="InterPro" id="IPR050624">
    <property type="entry name" value="HTH-type_Tx_Regulator"/>
</dbReference>
<sequence length="216" mass="23414">MPANTSSSRASFRGARTRRSLIDAGLQLFAKRPVDAVPIDDIVAVAGVAKGSFFNHFEDKKKFASAIATEIRLDIEARVVEANRDLTDPLERLAGGMRTAATYALTEQDRAIIMVNGFRLATGRDHPLNAGLKRDMDAASAAGLLRPEAQEAGLLFWLGACHSVMANIIERGLSRPKAAARVHDLMVMALTGLGVDQVQSRKLAKQSMEQMLKSSR</sequence>
<dbReference type="InterPro" id="IPR001647">
    <property type="entry name" value="HTH_TetR"/>
</dbReference>
<dbReference type="SUPFAM" id="SSF46689">
    <property type="entry name" value="Homeodomain-like"/>
    <property type="match status" value="1"/>
</dbReference>
<dbReference type="PRINTS" id="PR00455">
    <property type="entry name" value="HTHTETR"/>
</dbReference>
<dbReference type="eggNOG" id="COG1309">
    <property type="taxonomic scope" value="Bacteria"/>
</dbReference>
<keyword evidence="1 2" id="KW-0238">DNA-binding</keyword>
<comment type="caution">
    <text evidence="4">The sequence shown here is derived from an EMBL/GenBank/DDBJ whole genome shotgun (WGS) entry which is preliminary data.</text>
</comment>
<dbReference type="PANTHER" id="PTHR43479">
    <property type="entry name" value="ACREF/ENVCD OPERON REPRESSOR-RELATED"/>
    <property type="match status" value="1"/>
</dbReference>
<dbReference type="GO" id="GO:0003677">
    <property type="term" value="F:DNA binding"/>
    <property type="evidence" value="ECO:0007669"/>
    <property type="project" value="UniProtKB-UniRule"/>
</dbReference>
<evidence type="ECO:0000259" key="3">
    <source>
        <dbReference type="PROSITE" id="PS50977"/>
    </source>
</evidence>
<evidence type="ECO:0000313" key="5">
    <source>
        <dbReference type="Proteomes" id="UP000027446"/>
    </source>
</evidence>
<reference evidence="4 5" key="1">
    <citation type="journal article" date="2014" name="Antonie Van Leeuwenhoek">
        <title>Hyphomonas beringensis sp. nov. and Hyphomonas chukchiensis sp. nov., isolated from surface seawater of the Bering Sea and Chukchi Sea.</title>
        <authorList>
            <person name="Li C."/>
            <person name="Lai Q."/>
            <person name="Li G."/>
            <person name="Dong C."/>
            <person name="Wang J."/>
            <person name="Liao Y."/>
            <person name="Shao Z."/>
        </authorList>
    </citation>
    <scope>NUCLEOTIDE SEQUENCE [LARGE SCALE GENOMIC DNA]</scope>
    <source>
        <strain evidence="4 5">MHS-3</strain>
    </source>
</reference>
<dbReference type="OrthoDB" id="3218408at2"/>
<feature type="domain" description="HTH tetR-type" evidence="3">
    <location>
        <begin position="15"/>
        <end position="75"/>
    </location>
</feature>
<protein>
    <submittedName>
        <fullName evidence="4">TetR family transcriptional regulator</fullName>
    </submittedName>
</protein>
<dbReference type="AlphaFoldDB" id="A0A069E7Z9"/>
<evidence type="ECO:0000256" key="2">
    <source>
        <dbReference type="PROSITE-ProRule" id="PRU00335"/>
    </source>
</evidence>
<dbReference type="InterPro" id="IPR009057">
    <property type="entry name" value="Homeodomain-like_sf"/>
</dbReference>
<dbReference type="PATRIC" id="fig|1280949.3.peg.2141"/>
<accession>A0A069E7Z9</accession>
<keyword evidence="5" id="KW-1185">Reference proteome</keyword>
<organism evidence="4 5">
    <name type="scientific">Hyphomonas adhaerens MHS-3</name>
    <dbReference type="NCBI Taxonomy" id="1280949"/>
    <lineage>
        <taxon>Bacteria</taxon>
        <taxon>Pseudomonadati</taxon>
        <taxon>Pseudomonadota</taxon>
        <taxon>Alphaproteobacteria</taxon>
        <taxon>Hyphomonadales</taxon>
        <taxon>Hyphomonadaceae</taxon>
        <taxon>Hyphomonas</taxon>
    </lineage>
</organism>
<evidence type="ECO:0000256" key="1">
    <source>
        <dbReference type="ARBA" id="ARBA00023125"/>
    </source>
</evidence>
<dbReference type="Gene3D" id="1.10.357.10">
    <property type="entry name" value="Tetracycline Repressor, domain 2"/>
    <property type="match status" value="1"/>
</dbReference>
<dbReference type="PROSITE" id="PS50977">
    <property type="entry name" value="HTH_TETR_2"/>
    <property type="match status" value="1"/>
</dbReference>
<gene>
    <name evidence="4" type="ORF">HAD_10475</name>
</gene>
<name>A0A069E7Z9_9PROT</name>
<dbReference type="Proteomes" id="UP000027446">
    <property type="component" value="Unassembled WGS sequence"/>
</dbReference>
<evidence type="ECO:0000313" key="4">
    <source>
        <dbReference type="EMBL" id="KCZ86104.1"/>
    </source>
</evidence>
<dbReference type="PANTHER" id="PTHR43479:SF11">
    <property type="entry name" value="ACREF_ENVCD OPERON REPRESSOR-RELATED"/>
    <property type="match status" value="1"/>
</dbReference>